<dbReference type="AlphaFoldDB" id="A0A8H5KCV8"/>
<evidence type="ECO:0000313" key="1">
    <source>
        <dbReference type="EMBL" id="KAF5570973.1"/>
    </source>
</evidence>
<accession>A0A8H5KCV8</accession>
<protein>
    <submittedName>
        <fullName evidence="1">Uncharacterized protein</fullName>
    </submittedName>
</protein>
<sequence length="294" mass="34239">MKEAPQRPRLKLLGIGSRACIHPDLLGYWKQLLDRRLAWIRHHRENPHINPSVDTNKLISDVDGLPTCEHLPLEPDGFEPLPYCDKDSNTVEMKLLFAPANRALAREHVAPTHMIERVTHILQEKSPATHFAWSRVFDWLYDMNPNKAIKTLDLMEQIAEARRLYARDFEQLKHFAENPHAITQQRDSLCIQTMCRIIGLDVDADDRFDWLYQEFHHMKLKCREEWIRNIILPSHEALTAAHHNKPDQRASIAVYVAERVGALLEADHNLRLYQQLDDELIGMMIEVRNAVPPL</sequence>
<evidence type="ECO:0000313" key="2">
    <source>
        <dbReference type="Proteomes" id="UP000582016"/>
    </source>
</evidence>
<gene>
    <name evidence="1" type="ORF">FPHYL_808</name>
</gene>
<keyword evidence="2" id="KW-1185">Reference proteome</keyword>
<dbReference type="Proteomes" id="UP000582016">
    <property type="component" value="Unassembled WGS sequence"/>
</dbReference>
<dbReference type="OrthoDB" id="5002395at2759"/>
<comment type="caution">
    <text evidence="1">The sequence shown here is derived from an EMBL/GenBank/DDBJ whole genome shotgun (WGS) entry which is preliminary data.</text>
</comment>
<name>A0A8H5KCV8_9HYPO</name>
<reference evidence="1 2" key="1">
    <citation type="submission" date="2020-05" db="EMBL/GenBank/DDBJ databases">
        <title>Identification and distribution of gene clusters putatively required for synthesis of sphingolipid metabolism inhibitors in phylogenetically diverse species of the filamentous fungus Fusarium.</title>
        <authorList>
            <person name="Kim H.-S."/>
            <person name="Busman M."/>
            <person name="Brown D.W."/>
            <person name="Divon H."/>
            <person name="Uhlig S."/>
            <person name="Proctor R.H."/>
        </authorList>
    </citation>
    <scope>NUCLEOTIDE SEQUENCE [LARGE SCALE GENOMIC DNA]</scope>
    <source>
        <strain evidence="1 2">NRRL 13617</strain>
    </source>
</reference>
<proteinExistence type="predicted"/>
<organism evidence="1 2">
    <name type="scientific">Fusarium phyllophilum</name>
    <dbReference type="NCBI Taxonomy" id="47803"/>
    <lineage>
        <taxon>Eukaryota</taxon>
        <taxon>Fungi</taxon>
        <taxon>Dikarya</taxon>
        <taxon>Ascomycota</taxon>
        <taxon>Pezizomycotina</taxon>
        <taxon>Sordariomycetes</taxon>
        <taxon>Hypocreomycetidae</taxon>
        <taxon>Hypocreales</taxon>
        <taxon>Nectriaceae</taxon>
        <taxon>Fusarium</taxon>
        <taxon>Fusarium fujikuroi species complex</taxon>
    </lineage>
</organism>
<dbReference type="EMBL" id="JAAOAQ010000023">
    <property type="protein sequence ID" value="KAF5570973.1"/>
    <property type="molecule type" value="Genomic_DNA"/>
</dbReference>